<keyword evidence="3" id="KW-1185">Reference proteome</keyword>
<dbReference type="AlphaFoldDB" id="W9YET6"/>
<dbReference type="GO" id="GO:0009116">
    <property type="term" value="P:nucleoside metabolic process"/>
    <property type="evidence" value="ECO:0007669"/>
    <property type="project" value="InterPro"/>
</dbReference>
<dbReference type="RefSeq" id="XP_007735402.1">
    <property type="nucleotide sequence ID" value="XM_007737212.1"/>
</dbReference>
<dbReference type="InterPro" id="IPR035994">
    <property type="entry name" value="Nucleoside_phosphorylase_sf"/>
</dbReference>
<accession>W9YET6</accession>
<dbReference type="PANTHER" id="PTHR46082">
    <property type="entry name" value="ATP/GTP-BINDING PROTEIN-RELATED"/>
    <property type="match status" value="1"/>
</dbReference>
<dbReference type="EMBL" id="AMGY01000006">
    <property type="protein sequence ID" value="EXJ80814.1"/>
    <property type="molecule type" value="Genomic_DNA"/>
</dbReference>
<dbReference type="STRING" id="1182542.W9YET6"/>
<gene>
    <name evidence="2" type="ORF">A1O3_07098</name>
</gene>
<dbReference type="InterPro" id="IPR000845">
    <property type="entry name" value="Nucleoside_phosphorylase_d"/>
</dbReference>
<feature type="domain" description="Nucleoside phosphorylase" evidence="1">
    <location>
        <begin position="204"/>
        <end position="304"/>
    </location>
</feature>
<dbReference type="Pfam" id="PF01048">
    <property type="entry name" value="PNP_UDP_1"/>
    <property type="match status" value="1"/>
</dbReference>
<reference evidence="2 3" key="1">
    <citation type="submission" date="2013-03" db="EMBL/GenBank/DDBJ databases">
        <title>The Genome Sequence of Capronia epimyces CBS 606.96.</title>
        <authorList>
            <consortium name="The Broad Institute Genomics Platform"/>
            <person name="Cuomo C."/>
            <person name="de Hoog S."/>
            <person name="Gorbushina A."/>
            <person name="Walker B."/>
            <person name="Young S.K."/>
            <person name="Zeng Q."/>
            <person name="Gargeya S."/>
            <person name="Fitzgerald M."/>
            <person name="Haas B."/>
            <person name="Abouelleil A."/>
            <person name="Allen A.W."/>
            <person name="Alvarado L."/>
            <person name="Arachchi H.M."/>
            <person name="Berlin A.M."/>
            <person name="Chapman S.B."/>
            <person name="Gainer-Dewar J."/>
            <person name="Goldberg J."/>
            <person name="Griggs A."/>
            <person name="Gujja S."/>
            <person name="Hansen M."/>
            <person name="Howarth C."/>
            <person name="Imamovic A."/>
            <person name="Ireland A."/>
            <person name="Larimer J."/>
            <person name="McCowan C."/>
            <person name="Murphy C."/>
            <person name="Pearson M."/>
            <person name="Poon T.W."/>
            <person name="Priest M."/>
            <person name="Roberts A."/>
            <person name="Saif S."/>
            <person name="Shea T."/>
            <person name="Sisk P."/>
            <person name="Sykes S."/>
            <person name="Wortman J."/>
            <person name="Nusbaum C."/>
            <person name="Birren B."/>
        </authorList>
    </citation>
    <scope>NUCLEOTIDE SEQUENCE [LARGE SCALE GENOMIC DNA]</scope>
    <source>
        <strain evidence="2 3">CBS 606.96</strain>
    </source>
</reference>
<sequence length="336" mass="37391">MPPPASMAGYRVGWICPLYTDMLAARAMLDEDYGMIRGHGQDTNTYAVGRIHDHYVVIAGLPAGFDGALTSASVVKDILRTFHELRFMMLVGIGAGIPNPPVVDIRLGDVVIGQPAGSDAGVVQFNRGKNIPTSRFERKGMLFPPSHSLLTALTAQRAEHELHGSRKICDFVAEMFNRYPNLKRDFSYPGLMYDRLFRLDYHHIKDQPTCQYCVREAEVPREARSNTGPAIHYGLIASGDQIIKDSFVREFIRSSYGAMCVEMEAPGLMHNFPGLIIKGISDYADSHRNERWHKYAAAAAAACTKELLHYVSSVKIEQEAPIQAIIDDEGSQYLEN</sequence>
<dbReference type="SUPFAM" id="SSF53167">
    <property type="entry name" value="Purine and uridine phosphorylases"/>
    <property type="match status" value="1"/>
</dbReference>
<comment type="caution">
    <text evidence="2">The sequence shown here is derived from an EMBL/GenBank/DDBJ whole genome shotgun (WGS) entry which is preliminary data.</text>
</comment>
<dbReference type="InterPro" id="IPR053137">
    <property type="entry name" value="NLR-like"/>
</dbReference>
<dbReference type="GO" id="GO:0003824">
    <property type="term" value="F:catalytic activity"/>
    <property type="evidence" value="ECO:0007669"/>
    <property type="project" value="InterPro"/>
</dbReference>
<evidence type="ECO:0000313" key="3">
    <source>
        <dbReference type="Proteomes" id="UP000019478"/>
    </source>
</evidence>
<dbReference type="HOGENOM" id="CLU_000288_34_22_1"/>
<dbReference type="OrthoDB" id="4160849at2759"/>
<evidence type="ECO:0000313" key="2">
    <source>
        <dbReference type="EMBL" id="EXJ80814.1"/>
    </source>
</evidence>
<name>W9YET6_9EURO</name>
<dbReference type="Gene3D" id="3.40.50.1580">
    <property type="entry name" value="Nucleoside phosphorylase domain"/>
    <property type="match status" value="1"/>
</dbReference>
<protein>
    <recommendedName>
        <fullName evidence="1">Nucleoside phosphorylase domain-containing protein</fullName>
    </recommendedName>
</protein>
<proteinExistence type="predicted"/>
<evidence type="ECO:0000259" key="1">
    <source>
        <dbReference type="Pfam" id="PF01048"/>
    </source>
</evidence>
<dbReference type="PANTHER" id="PTHR46082:SF11">
    <property type="entry name" value="AAA+ ATPASE DOMAIN-CONTAINING PROTEIN-RELATED"/>
    <property type="match status" value="1"/>
</dbReference>
<dbReference type="GeneID" id="19171202"/>
<dbReference type="Proteomes" id="UP000019478">
    <property type="component" value="Unassembled WGS sequence"/>
</dbReference>
<dbReference type="eggNOG" id="KOG4177">
    <property type="taxonomic scope" value="Eukaryota"/>
</dbReference>
<organism evidence="2 3">
    <name type="scientific">Capronia epimyces CBS 606.96</name>
    <dbReference type="NCBI Taxonomy" id="1182542"/>
    <lineage>
        <taxon>Eukaryota</taxon>
        <taxon>Fungi</taxon>
        <taxon>Dikarya</taxon>
        <taxon>Ascomycota</taxon>
        <taxon>Pezizomycotina</taxon>
        <taxon>Eurotiomycetes</taxon>
        <taxon>Chaetothyriomycetidae</taxon>
        <taxon>Chaetothyriales</taxon>
        <taxon>Herpotrichiellaceae</taxon>
        <taxon>Capronia</taxon>
    </lineage>
</organism>